<dbReference type="Proteomes" id="UP000317176">
    <property type="component" value="Unassembled WGS sequence"/>
</dbReference>
<comment type="caution">
    <text evidence="2">The sequence shown here is derived from an EMBL/GenBank/DDBJ whole genome shotgun (WGS) entry which is preliminary data.</text>
</comment>
<keyword evidence="1" id="KW-1133">Transmembrane helix</keyword>
<protein>
    <submittedName>
        <fullName evidence="2">Uncharacterized protein</fullName>
    </submittedName>
</protein>
<keyword evidence="3" id="KW-1185">Reference proteome</keyword>
<sequence length="60" mass="6519">MVDPIGSVIDYLVEPLIMTVGRGVLKLFGVRRPHEIAALFAGIGFWALVAILVWAAVLGW</sequence>
<proteinExistence type="predicted"/>
<keyword evidence="1" id="KW-0812">Transmembrane</keyword>
<name>A0A562LCZ6_9BRAD</name>
<evidence type="ECO:0000256" key="1">
    <source>
        <dbReference type="SAM" id="Phobius"/>
    </source>
</evidence>
<evidence type="ECO:0000313" key="2">
    <source>
        <dbReference type="EMBL" id="TWI05314.1"/>
    </source>
</evidence>
<evidence type="ECO:0000313" key="3">
    <source>
        <dbReference type="Proteomes" id="UP000317176"/>
    </source>
</evidence>
<accession>A0A562LCZ6</accession>
<dbReference type="AlphaFoldDB" id="A0A562LCZ6"/>
<dbReference type="EMBL" id="VLKL01000008">
    <property type="protein sequence ID" value="TWI05314.1"/>
    <property type="molecule type" value="Genomic_DNA"/>
</dbReference>
<keyword evidence="1" id="KW-0472">Membrane</keyword>
<dbReference type="OrthoDB" id="8256106at2"/>
<organism evidence="2 3">
    <name type="scientific">Bradyrhizobium daqingense</name>
    <dbReference type="NCBI Taxonomy" id="993502"/>
    <lineage>
        <taxon>Bacteria</taxon>
        <taxon>Pseudomonadati</taxon>
        <taxon>Pseudomonadota</taxon>
        <taxon>Alphaproteobacteria</taxon>
        <taxon>Hyphomicrobiales</taxon>
        <taxon>Nitrobacteraceae</taxon>
        <taxon>Bradyrhizobium</taxon>
    </lineage>
</organism>
<feature type="transmembrane region" description="Helical" evidence="1">
    <location>
        <begin position="36"/>
        <end position="57"/>
    </location>
</feature>
<gene>
    <name evidence="2" type="ORF">IQ17_03483</name>
</gene>
<dbReference type="RefSeq" id="WP_145634091.1">
    <property type="nucleotide sequence ID" value="NZ_CP088014.1"/>
</dbReference>
<reference evidence="2 3" key="1">
    <citation type="journal article" date="2015" name="Stand. Genomic Sci.">
        <title>Genomic Encyclopedia of Bacterial and Archaeal Type Strains, Phase III: the genomes of soil and plant-associated and newly described type strains.</title>
        <authorList>
            <person name="Whitman W.B."/>
            <person name="Woyke T."/>
            <person name="Klenk H.P."/>
            <person name="Zhou Y."/>
            <person name="Lilburn T.G."/>
            <person name="Beck B.J."/>
            <person name="De Vos P."/>
            <person name="Vandamme P."/>
            <person name="Eisen J.A."/>
            <person name="Garrity G."/>
            <person name="Hugenholtz P."/>
            <person name="Kyrpides N.C."/>
        </authorList>
    </citation>
    <scope>NUCLEOTIDE SEQUENCE [LARGE SCALE GENOMIC DNA]</scope>
    <source>
        <strain evidence="2 3">CGMCC 1.10947</strain>
    </source>
</reference>